<evidence type="ECO:0000313" key="3">
    <source>
        <dbReference type="Proteomes" id="UP000298030"/>
    </source>
</evidence>
<name>A0A4Y7SEV3_COPMI</name>
<comment type="caution">
    <text evidence="2">The sequence shown here is derived from an EMBL/GenBank/DDBJ whole genome shotgun (WGS) entry which is preliminary data.</text>
</comment>
<proteinExistence type="predicted"/>
<dbReference type="EMBL" id="QPFP01000144">
    <property type="protein sequence ID" value="TEB20334.1"/>
    <property type="molecule type" value="Genomic_DNA"/>
</dbReference>
<feature type="region of interest" description="Disordered" evidence="1">
    <location>
        <begin position="1"/>
        <end position="20"/>
    </location>
</feature>
<evidence type="ECO:0000313" key="2">
    <source>
        <dbReference type="EMBL" id="TEB20334.1"/>
    </source>
</evidence>
<dbReference type="Proteomes" id="UP000298030">
    <property type="component" value="Unassembled WGS sequence"/>
</dbReference>
<reference evidence="2 3" key="1">
    <citation type="journal article" date="2019" name="Nat. Ecol. Evol.">
        <title>Megaphylogeny resolves global patterns of mushroom evolution.</title>
        <authorList>
            <person name="Varga T."/>
            <person name="Krizsan K."/>
            <person name="Foldi C."/>
            <person name="Dima B."/>
            <person name="Sanchez-Garcia M."/>
            <person name="Sanchez-Ramirez S."/>
            <person name="Szollosi G.J."/>
            <person name="Szarkandi J.G."/>
            <person name="Papp V."/>
            <person name="Albert L."/>
            <person name="Andreopoulos W."/>
            <person name="Angelini C."/>
            <person name="Antonin V."/>
            <person name="Barry K.W."/>
            <person name="Bougher N.L."/>
            <person name="Buchanan P."/>
            <person name="Buyck B."/>
            <person name="Bense V."/>
            <person name="Catcheside P."/>
            <person name="Chovatia M."/>
            <person name="Cooper J."/>
            <person name="Damon W."/>
            <person name="Desjardin D."/>
            <person name="Finy P."/>
            <person name="Geml J."/>
            <person name="Haridas S."/>
            <person name="Hughes K."/>
            <person name="Justo A."/>
            <person name="Karasinski D."/>
            <person name="Kautmanova I."/>
            <person name="Kiss B."/>
            <person name="Kocsube S."/>
            <person name="Kotiranta H."/>
            <person name="LaButti K.M."/>
            <person name="Lechner B.E."/>
            <person name="Liimatainen K."/>
            <person name="Lipzen A."/>
            <person name="Lukacs Z."/>
            <person name="Mihaltcheva S."/>
            <person name="Morgado L.N."/>
            <person name="Niskanen T."/>
            <person name="Noordeloos M.E."/>
            <person name="Ohm R.A."/>
            <person name="Ortiz-Santana B."/>
            <person name="Ovrebo C."/>
            <person name="Racz N."/>
            <person name="Riley R."/>
            <person name="Savchenko A."/>
            <person name="Shiryaev A."/>
            <person name="Soop K."/>
            <person name="Spirin V."/>
            <person name="Szebenyi C."/>
            <person name="Tomsovsky M."/>
            <person name="Tulloss R.E."/>
            <person name="Uehling J."/>
            <person name="Grigoriev I.V."/>
            <person name="Vagvolgyi C."/>
            <person name="Papp T."/>
            <person name="Martin F.M."/>
            <person name="Miettinen O."/>
            <person name="Hibbett D.S."/>
            <person name="Nagy L.G."/>
        </authorList>
    </citation>
    <scope>NUCLEOTIDE SEQUENCE [LARGE SCALE GENOMIC DNA]</scope>
    <source>
        <strain evidence="2 3">FP101781</strain>
    </source>
</reference>
<keyword evidence="3" id="KW-1185">Reference proteome</keyword>
<sequence length="66" mass="7126">MSPCRVDESPEGRTDPQRGVDKLLKSGCTAREGVKNALGWGGGSPSVERTVHFRELAAVQIDERTS</sequence>
<protein>
    <submittedName>
        <fullName evidence="2">Uncharacterized protein</fullName>
    </submittedName>
</protein>
<evidence type="ECO:0000256" key="1">
    <source>
        <dbReference type="SAM" id="MobiDB-lite"/>
    </source>
</evidence>
<gene>
    <name evidence="2" type="ORF">FA13DRAFT_1743127</name>
</gene>
<organism evidence="2 3">
    <name type="scientific">Coprinellus micaceus</name>
    <name type="common">Glistening ink-cap mushroom</name>
    <name type="synonym">Coprinus micaceus</name>
    <dbReference type="NCBI Taxonomy" id="71717"/>
    <lineage>
        <taxon>Eukaryota</taxon>
        <taxon>Fungi</taxon>
        <taxon>Dikarya</taxon>
        <taxon>Basidiomycota</taxon>
        <taxon>Agaricomycotina</taxon>
        <taxon>Agaricomycetes</taxon>
        <taxon>Agaricomycetidae</taxon>
        <taxon>Agaricales</taxon>
        <taxon>Agaricineae</taxon>
        <taxon>Psathyrellaceae</taxon>
        <taxon>Coprinellus</taxon>
    </lineage>
</organism>
<accession>A0A4Y7SEV3</accession>
<dbReference type="AlphaFoldDB" id="A0A4Y7SEV3"/>